<name>A0AAE3MA64_9BACT</name>
<keyword evidence="3" id="KW-1185">Reference proteome</keyword>
<dbReference type="EMBL" id="JAPDPJ010000260">
    <property type="protein sequence ID" value="MCW3789817.1"/>
    <property type="molecule type" value="Genomic_DNA"/>
</dbReference>
<reference evidence="2" key="1">
    <citation type="submission" date="2022-10" db="EMBL/GenBank/DDBJ databases">
        <authorList>
            <person name="Yu W.X."/>
        </authorList>
    </citation>
    <scope>NUCLEOTIDE SEQUENCE</scope>
    <source>
        <strain evidence="2">AAT</strain>
    </source>
</reference>
<organism evidence="2 3">
    <name type="scientific">Plebeiibacterium sediminum</name>
    <dbReference type="NCBI Taxonomy" id="2992112"/>
    <lineage>
        <taxon>Bacteria</taxon>
        <taxon>Pseudomonadati</taxon>
        <taxon>Bacteroidota</taxon>
        <taxon>Bacteroidia</taxon>
        <taxon>Marinilabiliales</taxon>
        <taxon>Marinilabiliaceae</taxon>
        <taxon>Plebeiibacterium</taxon>
    </lineage>
</organism>
<accession>A0AAE3MA64</accession>
<sequence length="71" mass="8325">LFSLCKNTPVDTFNKACQIAIDNQNYSYGFVMNIIKNKMTESSQQDPQKDLPQHNNIRGKEYYNNQLSFKF</sequence>
<comment type="caution">
    <text evidence="2">The sequence shown here is derived from an EMBL/GenBank/DDBJ whole genome shotgun (WGS) entry which is preliminary data.</text>
</comment>
<dbReference type="AlphaFoldDB" id="A0AAE3MA64"/>
<feature type="non-terminal residue" evidence="2">
    <location>
        <position position="1"/>
    </location>
</feature>
<dbReference type="Proteomes" id="UP001209229">
    <property type="component" value="Unassembled WGS sequence"/>
</dbReference>
<evidence type="ECO:0000313" key="2">
    <source>
        <dbReference type="EMBL" id="MCW3789817.1"/>
    </source>
</evidence>
<protein>
    <submittedName>
        <fullName evidence="2">Uncharacterized protein</fullName>
    </submittedName>
</protein>
<gene>
    <name evidence="2" type="ORF">OM075_25400</name>
</gene>
<evidence type="ECO:0000256" key="1">
    <source>
        <dbReference type="SAM" id="MobiDB-lite"/>
    </source>
</evidence>
<evidence type="ECO:0000313" key="3">
    <source>
        <dbReference type="Proteomes" id="UP001209229"/>
    </source>
</evidence>
<feature type="region of interest" description="Disordered" evidence="1">
    <location>
        <begin position="40"/>
        <end position="71"/>
    </location>
</feature>
<proteinExistence type="predicted"/>